<keyword evidence="2" id="KW-0418">Kinase</keyword>
<dbReference type="InterPro" id="IPR045261">
    <property type="entry name" value="MORC_ATPase"/>
</dbReference>
<dbReference type="EMBL" id="BMUW01000009">
    <property type="protein sequence ID" value="GGZ66742.1"/>
    <property type="molecule type" value="Genomic_DNA"/>
</dbReference>
<dbReference type="Pfam" id="PF13589">
    <property type="entry name" value="HATPase_c_3"/>
    <property type="match status" value="1"/>
</dbReference>
<feature type="region of interest" description="Disordered" evidence="1">
    <location>
        <begin position="438"/>
        <end position="493"/>
    </location>
</feature>
<dbReference type="Gene3D" id="3.30.565.10">
    <property type="entry name" value="Histidine kinase-like ATPase, C-terminal domain"/>
    <property type="match status" value="1"/>
</dbReference>
<keyword evidence="3" id="KW-1185">Reference proteome</keyword>
<organism evidence="2 3">
    <name type="scientific">Streptomyces rubiginosohelvolus</name>
    <dbReference type="NCBI Taxonomy" id="67362"/>
    <lineage>
        <taxon>Bacteria</taxon>
        <taxon>Bacillati</taxon>
        <taxon>Actinomycetota</taxon>
        <taxon>Actinomycetes</taxon>
        <taxon>Kitasatosporales</taxon>
        <taxon>Streptomycetaceae</taxon>
        <taxon>Streptomyces</taxon>
    </lineage>
</organism>
<accession>A0ABQ3C7G3</accession>
<proteinExistence type="predicted"/>
<dbReference type="Proteomes" id="UP000624183">
    <property type="component" value="Unassembled WGS sequence"/>
</dbReference>
<dbReference type="PANTHER" id="PTHR23336">
    <property type="entry name" value="ZINC FINGER CW-TYPE COILED-COIL DOMAIN PROTEIN 3"/>
    <property type="match status" value="1"/>
</dbReference>
<keyword evidence="2" id="KW-0808">Transferase</keyword>
<protein>
    <submittedName>
        <fullName evidence="2">Histidine kinase</fullName>
    </submittedName>
</protein>
<dbReference type="GO" id="GO:0016301">
    <property type="term" value="F:kinase activity"/>
    <property type="evidence" value="ECO:0007669"/>
    <property type="project" value="UniProtKB-KW"/>
</dbReference>
<gene>
    <name evidence="2" type="ORF">GCM10010328_47330</name>
</gene>
<dbReference type="InterPro" id="IPR036890">
    <property type="entry name" value="HATPase_C_sf"/>
</dbReference>
<dbReference type="SUPFAM" id="SSF55874">
    <property type="entry name" value="ATPase domain of HSP90 chaperone/DNA topoisomerase II/histidine kinase"/>
    <property type="match status" value="1"/>
</dbReference>
<name>A0ABQ3C7G3_9ACTN</name>
<evidence type="ECO:0000256" key="1">
    <source>
        <dbReference type="SAM" id="MobiDB-lite"/>
    </source>
</evidence>
<sequence>MEQQMIDVDSYPIVSADMTVKAMRDSGYKSTAHAIAELIDNGIEAKADVVELFTVEATEKPTERSRYPIAKIAVMDNGTGMDRETLRRSLRFGVGSRQERKGIGRFGVGLPNSSMSQCTRVDVWSWQNGPENALHTYLDLHRIDGTDAQVPEPALKAVPQEWQKLSQGLGTSGTLVLWTDLDRVQWIGTATTLKHTEWLIGRIYRRYITDGRCRIRLVSVRGGEELPGAADALPNDPLYLTPKSSTPAPFDTKPMFRPIGAGSVGEIGVEEFMVKGVDGKSYPVTVRASIATDAARRSDIEDEPWPEDVTPTLDPGRTLWGKHAARNLGISLMRADRELDLDNGWTSTSDPVERWWGIEIDFPPQLDEVFGVTNNKQSATKFTALSHFNWEEEGEGLTQLEFKELLKEEGDGRVPLMEIVFHVRDKLLKLLRDELKQQTRGTRKARSRHESAEKQAEQAVRRRREEASPSETDLLEDQKTAEESRQEQIDDLVKEHEYTPLDAERMVAETMAQNRHVRLITSRSPDSPAFFNIKYYGGVLQVSLNMDHPVYDDLVAVLDDEYQDSSPSELKDRLERASSAFKLLLFSWARFEDETTQPRTKERIKSFRQDWGRMAREFFTVDEEDDE</sequence>
<reference evidence="3" key="1">
    <citation type="journal article" date="2019" name="Int. J. Syst. Evol. Microbiol.">
        <title>The Global Catalogue of Microorganisms (GCM) 10K type strain sequencing project: providing services to taxonomists for standard genome sequencing and annotation.</title>
        <authorList>
            <consortium name="The Broad Institute Genomics Platform"/>
            <consortium name="The Broad Institute Genome Sequencing Center for Infectious Disease"/>
            <person name="Wu L."/>
            <person name="Ma J."/>
        </authorList>
    </citation>
    <scope>NUCLEOTIDE SEQUENCE [LARGE SCALE GENOMIC DNA]</scope>
    <source>
        <strain evidence="3">JCM 4602</strain>
    </source>
</reference>
<evidence type="ECO:0000313" key="2">
    <source>
        <dbReference type="EMBL" id="GGZ66742.1"/>
    </source>
</evidence>
<feature type="compositionally biased region" description="Basic and acidic residues" evidence="1">
    <location>
        <begin position="476"/>
        <end position="493"/>
    </location>
</feature>
<comment type="caution">
    <text evidence="2">The sequence shown here is derived from an EMBL/GenBank/DDBJ whole genome shotgun (WGS) entry which is preliminary data.</text>
</comment>
<dbReference type="PANTHER" id="PTHR23336:SF76">
    <property type="entry name" value="MORC S5 DOMAIN-CONTAINING PROTEIN"/>
    <property type="match status" value="1"/>
</dbReference>
<feature type="compositionally biased region" description="Basic and acidic residues" evidence="1">
    <location>
        <begin position="448"/>
        <end position="467"/>
    </location>
</feature>
<evidence type="ECO:0000313" key="3">
    <source>
        <dbReference type="Proteomes" id="UP000624183"/>
    </source>
</evidence>